<sequence>MMYKNARKLSYLAVSLAVIFTAGCNSDSGGNSGATPTPTPTSSTKVDVFSNISNCSSASDVPNCGFKNGIYVLNIGPNVSSAQQERVITQVNNLLKWAHDDVRKQFAQKRVVIGVIEKEPETNEAHNQFVLKLAENMYSNAQVLDAIELIYTNIGGKDETTSTTAYQKLLQVFDYYVDGDNQAQVGAELTQSYSGFKVLINNKMGTGSQADGYLKYDECNYGNGQLDSNRIDGTPNPCTEGGSTTNDDGEDISKGKKDPIHTKPINLNPGALLGSLYEYKVAPANKKYPGELKDVNGDQFTGIGKVASGDTASANYPFNWSNRGFAPLNDYLNKWFFTNNTQVQNH</sequence>
<evidence type="ECO:0000256" key="1">
    <source>
        <dbReference type="SAM" id="MobiDB-lite"/>
    </source>
</evidence>
<dbReference type="PROSITE" id="PS51257">
    <property type="entry name" value="PROKAR_LIPOPROTEIN"/>
    <property type="match status" value="1"/>
</dbReference>
<dbReference type="EMBL" id="MJIL01000044">
    <property type="protein sequence ID" value="OLQ81162.1"/>
    <property type="molecule type" value="Genomic_DNA"/>
</dbReference>
<protein>
    <submittedName>
        <fullName evidence="3">Histidine ammonia-lyase</fullName>
    </submittedName>
</protein>
<comment type="caution">
    <text evidence="3">The sequence shown here is derived from an EMBL/GenBank/DDBJ whole genome shotgun (WGS) entry which is preliminary data.</text>
</comment>
<evidence type="ECO:0000313" key="4">
    <source>
        <dbReference type="Proteomes" id="UP000186905"/>
    </source>
</evidence>
<keyword evidence="2" id="KW-0732">Signal</keyword>
<name>A0A1Q9H158_9GAMM</name>
<organism evidence="3 4">
    <name type="scientific">Photobacterium proteolyticum</name>
    <dbReference type="NCBI Taxonomy" id="1903952"/>
    <lineage>
        <taxon>Bacteria</taxon>
        <taxon>Pseudomonadati</taxon>
        <taxon>Pseudomonadota</taxon>
        <taxon>Gammaproteobacteria</taxon>
        <taxon>Vibrionales</taxon>
        <taxon>Vibrionaceae</taxon>
        <taxon>Photobacterium</taxon>
    </lineage>
</organism>
<gene>
    <name evidence="3" type="ORF">BIT28_08040</name>
</gene>
<feature type="compositionally biased region" description="Basic and acidic residues" evidence="1">
    <location>
        <begin position="251"/>
        <end position="261"/>
    </location>
</feature>
<dbReference type="Proteomes" id="UP000186905">
    <property type="component" value="Unassembled WGS sequence"/>
</dbReference>
<keyword evidence="4" id="KW-1185">Reference proteome</keyword>
<proteinExistence type="predicted"/>
<dbReference type="AlphaFoldDB" id="A0A1Q9H158"/>
<feature type="signal peptide" evidence="2">
    <location>
        <begin position="1"/>
        <end position="24"/>
    </location>
</feature>
<reference evidence="3 4" key="1">
    <citation type="submission" date="2016-09" db="EMBL/GenBank/DDBJ databases">
        <title>Photobacterium proteolyticum sp. nov. a protease producing bacterium isolated from ocean sediments of Laizhou Bay.</title>
        <authorList>
            <person name="Li Y."/>
        </authorList>
    </citation>
    <scope>NUCLEOTIDE SEQUENCE [LARGE SCALE GENOMIC DNA]</scope>
    <source>
        <strain evidence="3 4">13-12</strain>
    </source>
</reference>
<dbReference type="OrthoDB" id="5890868at2"/>
<dbReference type="GO" id="GO:0016829">
    <property type="term" value="F:lyase activity"/>
    <property type="evidence" value="ECO:0007669"/>
    <property type="project" value="UniProtKB-KW"/>
</dbReference>
<evidence type="ECO:0000313" key="3">
    <source>
        <dbReference type="EMBL" id="OLQ81162.1"/>
    </source>
</evidence>
<evidence type="ECO:0000256" key="2">
    <source>
        <dbReference type="SAM" id="SignalP"/>
    </source>
</evidence>
<feature type="chain" id="PRO_5012141491" evidence="2">
    <location>
        <begin position="25"/>
        <end position="346"/>
    </location>
</feature>
<feature type="region of interest" description="Disordered" evidence="1">
    <location>
        <begin position="226"/>
        <end position="263"/>
    </location>
</feature>
<keyword evidence="3" id="KW-0456">Lyase</keyword>
<accession>A0A1Q9H158</accession>
<dbReference type="RefSeq" id="WP_075762100.1">
    <property type="nucleotide sequence ID" value="NZ_MJIL01000044.1"/>
</dbReference>